<dbReference type="GO" id="GO:0009245">
    <property type="term" value="P:lipid A biosynthetic process"/>
    <property type="evidence" value="ECO:0007669"/>
    <property type="project" value="TreeGrafter"/>
</dbReference>
<evidence type="ECO:0000313" key="8">
    <source>
        <dbReference type="Proteomes" id="UP000002033"/>
    </source>
</evidence>
<evidence type="ECO:0000256" key="3">
    <source>
        <dbReference type="ARBA" id="ARBA00022723"/>
    </source>
</evidence>
<gene>
    <name evidence="7" type="ordered locus">Hden_2540</name>
</gene>
<dbReference type="KEGG" id="hdn:Hden_2540"/>
<evidence type="ECO:0000259" key="6">
    <source>
        <dbReference type="Pfam" id="PF00149"/>
    </source>
</evidence>
<keyword evidence="5" id="KW-0464">Manganese</keyword>
<dbReference type="STRING" id="582899.Hden_2540"/>
<proteinExistence type="predicted"/>
<keyword evidence="2" id="KW-0997">Cell inner membrane</keyword>
<dbReference type="InterPro" id="IPR029052">
    <property type="entry name" value="Metallo-depent_PP-like"/>
</dbReference>
<keyword evidence="3" id="KW-0479">Metal-binding</keyword>
<keyword evidence="8" id="KW-1185">Reference proteome</keyword>
<evidence type="ECO:0000256" key="1">
    <source>
        <dbReference type="ARBA" id="ARBA00022475"/>
    </source>
</evidence>
<dbReference type="GO" id="GO:0016020">
    <property type="term" value="C:membrane"/>
    <property type="evidence" value="ECO:0007669"/>
    <property type="project" value="GOC"/>
</dbReference>
<reference evidence="8" key="1">
    <citation type="journal article" date="2011" name="J. Bacteriol.">
        <title>Genome sequences of eight morphologically diverse alphaproteobacteria.</title>
        <authorList>
            <consortium name="US DOE Joint Genome Institute"/>
            <person name="Brown P.J."/>
            <person name="Kysela D.T."/>
            <person name="Buechlein A."/>
            <person name="Hemmerich C."/>
            <person name="Brun Y.V."/>
        </authorList>
    </citation>
    <scope>NUCLEOTIDE SEQUENCE [LARGE SCALE GENOMIC DNA]</scope>
    <source>
        <strain evidence="8">ATCC 51888 / DSM 1869 / NCIB 11706 / TK 0415</strain>
    </source>
</reference>
<dbReference type="EMBL" id="CP002083">
    <property type="protein sequence ID" value="ADJ24336.1"/>
    <property type="molecule type" value="Genomic_DNA"/>
</dbReference>
<keyword evidence="4" id="KW-0472">Membrane</keyword>
<dbReference type="Pfam" id="PF00149">
    <property type="entry name" value="Metallophos"/>
    <property type="match status" value="1"/>
</dbReference>
<dbReference type="CDD" id="cd07398">
    <property type="entry name" value="MPP_YbbF-LpxH"/>
    <property type="match status" value="1"/>
</dbReference>
<keyword evidence="1" id="KW-1003">Cell membrane</keyword>
<evidence type="ECO:0000256" key="4">
    <source>
        <dbReference type="ARBA" id="ARBA00023136"/>
    </source>
</evidence>
<dbReference type="PANTHER" id="PTHR34990:SF2">
    <property type="entry name" value="BLL8164 PROTEIN"/>
    <property type="match status" value="1"/>
</dbReference>
<dbReference type="InterPro" id="IPR004843">
    <property type="entry name" value="Calcineurin-like_PHP"/>
</dbReference>
<dbReference type="AlphaFoldDB" id="D8JSP2"/>
<dbReference type="PANTHER" id="PTHR34990">
    <property type="entry name" value="UDP-2,3-DIACYLGLUCOSAMINE HYDROLASE-RELATED"/>
    <property type="match status" value="1"/>
</dbReference>
<feature type="domain" description="Calcineurin-like phosphoesterase" evidence="6">
    <location>
        <begin position="13"/>
        <end position="212"/>
    </location>
</feature>
<dbReference type="HOGENOM" id="CLU_061126_1_0_5"/>
<dbReference type="GO" id="GO:0046872">
    <property type="term" value="F:metal ion binding"/>
    <property type="evidence" value="ECO:0007669"/>
    <property type="project" value="UniProtKB-KW"/>
</dbReference>
<dbReference type="Proteomes" id="UP000002033">
    <property type="component" value="Chromosome"/>
</dbReference>
<evidence type="ECO:0000256" key="5">
    <source>
        <dbReference type="ARBA" id="ARBA00023211"/>
    </source>
</evidence>
<evidence type="ECO:0000256" key="2">
    <source>
        <dbReference type="ARBA" id="ARBA00022519"/>
    </source>
</evidence>
<dbReference type="RefSeq" id="WP_013216495.1">
    <property type="nucleotide sequence ID" value="NC_014313.1"/>
</dbReference>
<dbReference type="Gene3D" id="3.60.21.10">
    <property type="match status" value="1"/>
</dbReference>
<accession>D8JSP2</accession>
<dbReference type="SUPFAM" id="SSF56300">
    <property type="entry name" value="Metallo-dependent phosphatases"/>
    <property type="match status" value="1"/>
</dbReference>
<dbReference type="OrthoDB" id="9802481at2"/>
<organism evidence="7 8">
    <name type="scientific">Hyphomicrobium denitrificans (strain ATCC 51888 / DSM 1869 / NCIMB 11706 / TK 0415)</name>
    <dbReference type="NCBI Taxonomy" id="582899"/>
    <lineage>
        <taxon>Bacteria</taxon>
        <taxon>Pseudomonadati</taxon>
        <taxon>Pseudomonadota</taxon>
        <taxon>Alphaproteobacteria</taxon>
        <taxon>Hyphomicrobiales</taxon>
        <taxon>Hyphomicrobiaceae</taxon>
        <taxon>Hyphomicrobium</taxon>
    </lineage>
</organism>
<dbReference type="InterPro" id="IPR043461">
    <property type="entry name" value="LpxH-like"/>
</dbReference>
<evidence type="ECO:0000313" key="7">
    <source>
        <dbReference type="EMBL" id="ADJ24336.1"/>
    </source>
</evidence>
<dbReference type="GO" id="GO:0008758">
    <property type="term" value="F:UDP-2,3-diacylglucosamine hydrolase activity"/>
    <property type="evidence" value="ECO:0007669"/>
    <property type="project" value="TreeGrafter"/>
</dbReference>
<name>D8JSP2_HYPDA</name>
<dbReference type="eggNOG" id="COG2908">
    <property type="taxonomic scope" value="Bacteria"/>
</dbReference>
<protein>
    <submittedName>
        <fullName evidence="7">Metallophosphoesterase</fullName>
    </submittedName>
</protein>
<sequence>MSAATASGELNYRAVFLSDVHLGMRNSQAPALLDFLRYVESEQLYLVGDIVDFWKVRRGPHWPQSHNDVLQKLLRKARKGTRVVFIPGNHDDGLRDYAGMNFGGVELRRDAIHEGANGKRYLVLHGDEFDVVVRYARWLAFLGDRSYDAALALNVPLNYARRMLGLGHWSLSAFLKLKVKSAVNFIGEFEDALASEARRREADGLICGHIHHANNRMIDGIHYLNCGDWVESCTAIGERFDGQFEIIRWKEHIGQRATQAASGRWLIEAA</sequence>